<comment type="caution">
    <text evidence="6">The sequence shown here is derived from an EMBL/GenBank/DDBJ whole genome shotgun (WGS) entry which is preliminary data.</text>
</comment>
<evidence type="ECO:0000256" key="1">
    <source>
        <dbReference type="ARBA" id="ARBA00022723"/>
    </source>
</evidence>
<dbReference type="InterPro" id="IPR017150">
    <property type="entry name" value="Pept_M20_glutamate_carboxypep"/>
</dbReference>
<dbReference type="PANTHER" id="PTHR43808:SF9">
    <property type="entry name" value="BLL0789 PROTEIN"/>
    <property type="match status" value="1"/>
</dbReference>
<dbReference type="SUPFAM" id="SSF55031">
    <property type="entry name" value="Bacterial exopeptidase dimerisation domain"/>
    <property type="match status" value="1"/>
</dbReference>
<dbReference type="Proteomes" id="UP000291189">
    <property type="component" value="Unassembled WGS sequence"/>
</dbReference>
<keyword evidence="2" id="KW-0378">Hydrolase</keyword>
<feature type="region of interest" description="Disordered" evidence="4">
    <location>
        <begin position="47"/>
        <end position="66"/>
    </location>
</feature>
<dbReference type="OrthoDB" id="9783294at2"/>
<evidence type="ECO:0000256" key="3">
    <source>
        <dbReference type="PIRSR" id="PIRSR037238-1"/>
    </source>
</evidence>
<dbReference type="Pfam" id="PF01546">
    <property type="entry name" value="Peptidase_M20"/>
    <property type="match status" value="1"/>
</dbReference>
<proteinExistence type="predicted"/>
<dbReference type="RefSeq" id="WP_129989471.1">
    <property type="nucleotide sequence ID" value="NZ_SDPU01000035.1"/>
</dbReference>
<organism evidence="6 7">
    <name type="scientific">Nocardioides iriomotensis</name>
    <dbReference type="NCBI Taxonomy" id="715784"/>
    <lineage>
        <taxon>Bacteria</taxon>
        <taxon>Bacillati</taxon>
        <taxon>Actinomycetota</taxon>
        <taxon>Actinomycetes</taxon>
        <taxon>Propionibacteriales</taxon>
        <taxon>Nocardioidaceae</taxon>
        <taxon>Nocardioides</taxon>
    </lineage>
</organism>
<evidence type="ECO:0000313" key="6">
    <source>
        <dbReference type="EMBL" id="RYU09706.1"/>
    </source>
</evidence>
<gene>
    <name evidence="6" type="ORF">ETU37_22050</name>
</gene>
<dbReference type="AlphaFoldDB" id="A0A4V1Z153"/>
<dbReference type="Gene3D" id="3.30.70.360">
    <property type="match status" value="1"/>
</dbReference>
<dbReference type="Gene3D" id="3.40.630.10">
    <property type="entry name" value="Zn peptidases"/>
    <property type="match status" value="1"/>
</dbReference>
<dbReference type="CDD" id="cd03885">
    <property type="entry name" value="M20_CPDG2"/>
    <property type="match status" value="1"/>
</dbReference>
<dbReference type="InterPro" id="IPR036264">
    <property type="entry name" value="Bact_exopeptidase_dim_dom"/>
</dbReference>
<feature type="active site" evidence="3">
    <location>
        <position position="88"/>
    </location>
</feature>
<keyword evidence="7" id="KW-1185">Reference proteome</keyword>
<feature type="active site" description="Proton acceptor" evidence="3">
    <location>
        <position position="152"/>
    </location>
</feature>
<sequence length="389" mass="40032">MSRALLTQATERVDAILRDVVALVEVETSSYDKAALDRGLDHVDGLLHEHLGDPSESRRHDGGDKGDVLTATYAGSGGGHVSLLAHYDTVWPTGTLAGWPVTTEEVDSGLRTTGPGIFDMKTGLVQGIWALRLLRESGAPTPTVTFVLNGDEEIGSIFSRQVIEAVATGTDATLVLEPSVGGAVKTGRKGIGIFGLETAGVESHAGLDPEAGASAIHSLARVIGDAARIARPEVGTTVNVGLVEGGSGSNVVAGRASALVDVRVADVAEQDRVDREFDALETGDDRVSLTVKHGWNRPPMTLGPASRPLLDLAQAVAADLGSPLRDVSVGGASDANFVAALGKPVLCGLGAVGQGAHARGEYIDPATVPHQTALVAGLLGRLAEGMRPV</sequence>
<keyword evidence="1" id="KW-0479">Metal-binding</keyword>
<evidence type="ECO:0000313" key="7">
    <source>
        <dbReference type="Proteomes" id="UP000291189"/>
    </source>
</evidence>
<dbReference type="InterPro" id="IPR050072">
    <property type="entry name" value="Peptidase_M20A"/>
</dbReference>
<reference evidence="6 7" key="1">
    <citation type="submission" date="2019-01" db="EMBL/GenBank/DDBJ databases">
        <title>Nocardioides guangzhouensis sp. nov., an actinobacterium isolated from soil.</title>
        <authorList>
            <person name="Fu Y."/>
            <person name="Cai Y."/>
            <person name="Lin Z."/>
            <person name="Chen P."/>
        </authorList>
    </citation>
    <scope>NUCLEOTIDE SEQUENCE [LARGE SCALE GENOMIC DNA]</scope>
    <source>
        <strain evidence="6 7">NBRC 105384</strain>
    </source>
</reference>
<feature type="domain" description="Peptidase M20 dimerisation" evidence="5">
    <location>
        <begin position="186"/>
        <end position="279"/>
    </location>
</feature>
<evidence type="ECO:0000259" key="5">
    <source>
        <dbReference type="Pfam" id="PF07687"/>
    </source>
</evidence>
<dbReference type="InterPro" id="IPR002933">
    <property type="entry name" value="Peptidase_M20"/>
</dbReference>
<dbReference type="PIRSF" id="PIRSF037238">
    <property type="entry name" value="Carboxypeptidase_G2"/>
    <property type="match status" value="1"/>
</dbReference>
<name>A0A4V1Z153_9ACTN</name>
<dbReference type="GO" id="GO:0016787">
    <property type="term" value="F:hydrolase activity"/>
    <property type="evidence" value="ECO:0007669"/>
    <property type="project" value="UniProtKB-KW"/>
</dbReference>
<dbReference type="GO" id="GO:0046872">
    <property type="term" value="F:metal ion binding"/>
    <property type="evidence" value="ECO:0007669"/>
    <property type="project" value="UniProtKB-KW"/>
</dbReference>
<dbReference type="SUPFAM" id="SSF53187">
    <property type="entry name" value="Zn-dependent exopeptidases"/>
    <property type="match status" value="1"/>
</dbReference>
<protein>
    <submittedName>
        <fullName evidence="6">M20 family peptidase</fullName>
    </submittedName>
</protein>
<dbReference type="InterPro" id="IPR011650">
    <property type="entry name" value="Peptidase_M20_dimer"/>
</dbReference>
<accession>A0A4V1Z153</accession>
<dbReference type="Pfam" id="PF07687">
    <property type="entry name" value="M20_dimer"/>
    <property type="match status" value="1"/>
</dbReference>
<dbReference type="PANTHER" id="PTHR43808">
    <property type="entry name" value="ACETYLORNITHINE DEACETYLASE"/>
    <property type="match status" value="1"/>
</dbReference>
<evidence type="ECO:0000256" key="4">
    <source>
        <dbReference type="SAM" id="MobiDB-lite"/>
    </source>
</evidence>
<evidence type="ECO:0000256" key="2">
    <source>
        <dbReference type="ARBA" id="ARBA00022801"/>
    </source>
</evidence>
<dbReference type="EMBL" id="SDPU01000035">
    <property type="protein sequence ID" value="RYU09706.1"/>
    <property type="molecule type" value="Genomic_DNA"/>
</dbReference>